<name>A0A341PHD9_WHEAT</name>
<dbReference type="Gramene" id="TraesNOR1D03G00464950.1">
    <property type="protein sequence ID" value="TraesNOR1D03G00464950.1"/>
    <property type="gene ID" value="TraesNOR1D03G00464950"/>
</dbReference>
<protein>
    <submittedName>
        <fullName evidence="1">Uncharacterized protein</fullName>
    </submittedName>
</protein>
<keyword evidence="2" id="KW-1185">Reference proteome</keyword>
<dbReference type="Gramene" id="TraesSTA5A03G02629730.1">
    <property type="protein sequence ID" value="TraesSTA5A03G02629730.1"/>
    <property type="gene ID" value="TraesSTA5A03G02629730"/>
</dbReference>
<reference evidence="1" key="2">
    <citation type="submission" date="2018-10" db="UniProtKB">
        <authorList>
            <consortium name="EnsemblPlants"/>
        </authorList>
    </citation>
    <scope>IDENTIFICATION</scope>
</reference>
<dbReference type="Gramene" id="TraesRN3A0100994600.1">
    <property type="protein sequence ID" value="TraesRN3A0100994600.1"/>
    <property type="gene ID" value="TraesRN3A0100994600"/>
</dbReference>
<evidence type="ECO:0000313" key="2">
    <source>
        <dbReference type="Proteomes" id="UP000019116"/>
    </source>
</evidence>
<dbReference type="Gramene" id="TraesJUL4A03G02039330.1">
    <property type="protein sequence ID" value="TraesJUL4A03G02039330.1"/>
    <property type="gene ID" value="TraesJUL4A03G02039330"/>
</dbReference>
<dbReference type="Gramene" id="TraesJUL3A03G01495040.1">
    <property type="protein sequence ID" value="TraesJUL3A03G01495040.1"/>
    <property type="gene ID" value="TraesJUL3A03G01495040"/>
</dbReference>
<dbReference type="EnsemblPlants" id="TraesCS4A02G050600.1">
    <property type="protein sequence ID" value="TraesCS4A02G050600.1"/>
    <property type="gene ID" value="TraesCS4A02G050600"/>
</dbReference>
<evidence type="ECO:0000313" key="1">
    <source>
        <dbReference type="EnsemblPlants" id="TraesCS4A02G050600.1"/>
    </source>
</evidence>
<dbReference type="Gramene" id="TraesJUL5A03G02658810.1">
    <property type="protein sequence ID" value="TraesJUL5A03G02658810.1"/>
    <property type="gene ID" value="TraesJUL5A03G02658810"/>
</dbReference>
<dbReference type="Proteomes" id="UP000019116">
    <property type="component" value="Chromosome 5A"/>
</dbReference>
<dbReference type="Gramene" id="TraesARI5A03G02680590.1">
    <property type="protein sequence ID" value="TraesARI5A03G02680590.1"/>
    <property type="gene ID" value="TraesARI5A03G02680590"/>
</dbReference>
<dbReference type="Gramene" id="TraesARI1D03G00463400.1">
    <property type="protein sequence ID" value="TraesARI1D03G00463400.1"/>
    <property type="gene ID" value="TraesARI1D03G00463400"/>
</dbReference>
<dbReference type="Gramene" id="TraesCS1D02G132400.1">
    <property type="protein sequence ID" value="TraesCS1D02G132400.1"/>
    <property type="gene ID" value="TraesCS1D02G132400"/>
</dbReference>
<sequence length="63" mass="7034">MVTAFRAGIGAWPMERSPNVHPRFREVIQVSKKVRSDVIGDSCEVALFDSSAIRPWQPCGIYA</sequence>
<dbReference type="Gramene" id="TraesPARA_EIv1.0_0258670.1">
    <property type="protein sequence ID" value="TraesPARA_EIv1.0_0258670.1.CDS"/>
    <property type="gene ID" value="TraesPARA_EIv1.0_0258670"/>
</dbReference>
<dbReference type="Gramene" id="TraesCS5A03G0375700.1">
    <property type="protein sequence ID" value="TraesCS5A03G0375700.1.CDS"/>
    <property type="gene ID" value="TraesCS5A03G0375700"/>
</dbReference>
<dbReference type="Gramene" id="TraesARI4A03G02056180.1">
    <property type="protein sequence ID" value="TraesARI4A03G02056180.1"/>
    <property type="gene ID" value="TraesARI4A03G02056180"/>
</dbReference>
<dbReference type="Gramene" id="TraesCS1D03G0320600.1">
    <property type="protein sequence ID" value="TraesCS1D03G0320600.1.CDS"/>
    <property type="gene ID" value="TraesCS1D03G0320600"/>
</dbReference>
<dbReference type="Gramene" id="TraesJAG5A03G02639800.1">
    <property type="protein sequence ID" value="TraesJAG5A03G02639800.1"/>
    <property type="gene ID" value="TraesJAG5A03G02639800"/>
</dbReference>
<dbReference type="Gramene" id="TraesMAC5A03G02637130.1">
    <property type="protein sequence ID" value="TraesMAC5A03G02637130.1"/>
    <property type="gene ID" value="TraesMAC5A03G02637130"/>
</dbReference>
<dbReference type="Gramene" id="TraesCLE_scaffold_054635_01G000100.1">
    <property type="protein sequence ID" value="TraesCLE_scaffold_054635_01G000100.1"/>
    <property type="gene ID" value="TraesCLE_scaffold_054635_01G000100"/>
</dbReference>
<dbReference type="Gramene" id="TraesWEE_scaffold_217591_01G000100.1">
    <property type="protein sequence ID" value="TraesWEE_scaffold_217591_01G000100.1"/>
    <property type="gene ID" value="TraesWEE_scaffold_217591_01G000100"/>
</dbReference>
<dbReference type="Gramene" id="TraesPARA_EIv1.0_1591290.1">
    <property type="protein sequence ID" value="TraesPARA_EIv1.0_1591290.1.CDS"/>
    <property type="gene ID" value="TraesPARA_EIv1.0_1591290"/>
</dbReference>
<dbReference type="Proteomes" id="UP000019116">
    <property type="component" value="Chromosome 4A"/>
</dbReference>
<dbReference type="Gramene" id="TraesCS3A02G420700.1">
    <property type="protein sequence ID" value="TraesCS3A02G420700.1"/>
    <property type="gene ID" value="TraesCS3A02G420700"/>
</dbReference>
<dbReference type="OrthoDB" id="712467at2759"/>
<dbReference type="Gramene" id="TraesRN4A0100101400.1">
    <property type="protein sequence ID" value="TraesRN4A0100101400.1"/>
    <property type="gene ID" value="TraesRN4A0100101400"/>
</dbReference>
<dbReference type="Gramene" id="TraesLDM4A03G02019410.1">
    <property type="protein sequence ID" value="TraesLDM4A03G02019410.1"/>
    <property type="gene ID" value="TraesLDM4A03G02019410"/>
</dbReference>
<dbReference type="Gramene" id="TraesJAG4A03G02027800.1">
    <property type="protein sequence ID" value="TraesJAG4A03G02027800.1"/>
    <property type="gene ID" value="TraesJAG4A03G02027800"/>
</dbReference>
<reference evidence="1" key="1">
    <citation type="submission" date="2018-08" db="EMBL/GenBank/DDBJ databases">
        <authorList>
            <person name="Rossello M."/>
        </authorList>
    </citation>
    <scope>NUCLEOTIDE SEQUENCE [LARGE SCALE GENOMIC DNA]</scope>
    <source>
        <strain evidence="1">cv. Chinese Spring</strain>
    </source>
</reference>
<dbReference type="Gramene" id="TraesPARA_EIv1.0_1296520.1">
    <property type="protein sequence ID" value="TraesPARA_EIv1.0_1296520.1.CDS"/>
    <property type="gene ID" value="TraesPARA_EIv1.0_1296520"/>
</dbReference>
<dbReference type="EnsemblPlants" id="TraesCS1D02G132400.1">
    <property type="protein sequence ID" value="TraesCS1D02G132400.1"/>
    <property type="gene ID" value="TraesCS1D02G132400"/>
</dbReference>
<organism evidence="1">
    <name type="scientific">Triticum aestivum</name>
    <name type="common">Wheat</name>
    <dbReference type="NCBI Taxonomy" id="4565"/>
    <lineage>
        <taxon>Eukaryota</taxon>
        <taxon>Viridiplantae</taxon>
        <taxon>Streptophyta</taxon>
        <taxon>Embryophyta</taxon>
        <taxon>Tracheophyta</taxon>
        <taxon>Spermatophyta</taxon>
        <taxon>Magnoliopsida</taxon>
        <taxon>Liliopsida</taxon>
        <taxon>Poales</taxon>
        <taxon>Poaceae</taxon>
        <taxon>BOP clade</taxon>
        <taxon>Pooideae</taxon>
        <taxon>Triticodae</taxon>
        <taxon>Triticeae</taxon>
        <taxon>Triticinae</taxon>
        <taxon>Triticum</taxon>
    </lineage>
</organism>
<dbReference type="Proteomes" id="UP000019116">
    <property type="component" value="Chromosome 3A"/>
</dbReference>
<dbReference type="Gramene" id="TraesSYM5A03G02667710.1">
    <property type="protein sequence ID" value="TraesSYM5A03G02667710.1"/>
    <property type="gene ID" value="TraesSYM5A03G02667710"/>
</dbReference>
<dbReference type="Gramene" id="TraesLAC5A03G02592260.1">
    <property type="protein sequence ID" value="TraesLAC5A03G02592260.1"/>
    <property type="gene ID" value="TraesLAC5A03G02592260"/>
</dbReference>
<dbReference type="Gramene" id="TraesLAC1D03G00461250.1">
    <property type="protein sequence ID" value="TraesLAC1D03G00461250.1"/>
    <property type="gene ID" value="TraesLAC1D03G00461250"/>
</dbReference>
<dbReference type="Gramene" id="TraesSTA1D03G00456860.1">
    <property type="protein sequence ID" value="TraesSTA1D03G00456860.1"/>
    <property type="gene ID" value="TraesSTA1D03G00456860"/>
</dbReference>
<dbReference type="Gramene" id="TraesLAC3A03G01426510.1">
    <property type="protein sequence ID" value="TraesLAC3A03G01426510.1"/>
    <property type="gene ID" value="TraesLAC3A03G01426510"/>
</dbReference>
<dbReference type="Gramene" id="TraesMAC3A03G01480740.1">
    <property type="protein sequence ID" value="TraesMAC3A03G01480740.1"/>
    <property type="gene ID" value="TraesMAC3A03G01480740"/>
</dbReference>
<dbReference type="Gramene" id="TraesSTA3A03G01474500.1">
    <property type="protein sequence ID" value="TraesSTA3A03G01474500.1"/>
    <property type="gene ID" value="TraesSTA3A03G01474500"/>
</dbReference>
<dbReference type="Gramene" id="TraesSYM1D03G00464300.1">
    <property type="protein sequence ID" value="TraesSYM1D03G00464300.1"/>
    <property type="gene ID" value="TraesSYM1D03G00464300"/>
</dbReference>
<dbReference type="Gramene" id="TraesCS3A03G0976900.1">
    <property type="protein sequence ID" value="TraesCS3A03G0976900.1.CDS"/>
    <property type="gene ID" value="TraesCS3A03G0976900"/>
</dbReference>
<dbReference type="EnsemblPlants" id="TraesCS5A02G133300.1">
    <property type="protein sequence ID" value="TraesCS5A02G133300.1"/>
    <property type="gene ID" value="TraesCS5A02G133300"/>
</dbReference>
<dbReference type="Gramene" id="TraesNOR4A03G02047220.1">
    <property type="protein sequence ID" value="TraesNOR4A03G02047220.1"/>
    <property type="gene ID" value="TraesNOR4A03G02047220"/>
</dbReference>
<dbReference type="Proteomes" id="UP000019116">
    <property type="component" value="Chromosome 1D"/>
</dbReference>
<dbReference type="Gramene" id="TraesPARA_EIv1.0_0864290.1">
    <property type="protein sequence ID" value="TraesPARA_EIv1.0_0864290.1.CDS"/>
    <property type="gene ID" value="TraesPARA_EIv1.0_0864290"/>
</dbReference>
<dbReference type="Gramene" id="TraesJUL1D03G00460830.1">
    <property type="protein sequence ID" value="TraesJUL1D03G00460830.1"/>
    <property type="gene ID" value="TraesJUL1D03G00460830"/>
</dbReference>
<dbReference type="SMR" id="A0A341PHD9"/>
<dbReference type="Gramene" id="TraesJAG1D03G00457160.1">
    <property type="protein sequence ID" value="TraesJAG1D03G00457160.1"/>
    <property type="gene ID" value="TraesJAG1D03G00457160"/>
</dbReference>
<dbReference type="Gramene" id="TraesLDM1D03G00459730.1">
    <property type="protein sequence ID" value="TraesLDM1D03G00459730.1"/>
    <property type="gene ID" value="TraesLDM1D03G00459730"/>
</dbReference>
<dbReference type="AlphaFoldDB" id="A0A341PHD9"/>
<dbReference type="Gramene" id="TraesMAC1D03G00457270.1">
    <property type="protein sequence ID" value="TraesMAC1D03G00457270.1"/>
    <property type="gene ID" value="TraesMAC1D03G00457270"/>
</dbReference>
<dbReference type="Gramene" id="TraesCS4A03G0097100.1">
    <property type="protein sequence ID" value="TraesCS4A03G0097100.1.CDS"/>
    <property type="gene ID" value="TraesCS4A03G0097100"/>
</dbReference>
<dbReference type="EnsemblPlants" id="TraesCS3A02G420700.1">
    <property type="protein sequence ID" value="TraesCS3A02G420700.1"/>
    <property type="gene ID" value="TraesCS3A02G420700"/>
</dbReference>
<dbReference type="Gramene" id="TraesLDM5A03G02642000.1">
    <property type="protein sequence ID" value="TraesLDM5A03G02642000.1"/>
    <property type="gene ID" value="TraesLDM5A03G02642000"/>
</dbReference>
<dbReference type="Gramene" id="TraesCS5A02G133300.1">
    <property type="protein sequence ID" value="TraesCS5A02G133300.1"/>
    <property type="gene ID" value="TraesCS5A02G133300"/>
</dbReference>
<dbReference type="Gramene" id="TraesLDM3A03G01483150.1">
    <property type="protein sequence ID" value="TraesLDM3A03G01483150.1"/>
    <property type="gene ID" value="TraesLDM3A03G01483150"/>
</dbReference>
<dbReference type="Gramene" id="TraesNOR5A03G02660210.1">
    <property type="protein sequence ID" value="TraesNOR5A03G02660210.1"/>
    <property type="gene ID" value="TraesNOR5A03G02660210"/>
</dbReference>
<dbReference type="Gramene" id="TraesJAG3A03G01491350.1">
    <property type="protein sequence ID" value="TraesJAG3A03G01491350.1"/>
    <property type="gene ID" value="TraesJAG3A03G01491350"/>
</dbReference>
<dbReference type="Gramene" id="TraesRN1A0100707300.1">
    <property type="protein sequence ID" value="TraesRN1A0100707300.1"/>
    <property type="gene ID" value="TraesRN1A0100707300"/>
</dbReference>
<dbReference type="Gramene" id="TraesSYM4A03G02046190.1">
    <property type="protein sequence ID" value="TraesSYM4A03G02046190.1"/>
    <property type="gene ID" value="TraesSYM4A03G02046190"/>
</dbReference>
<dbReference type="Gramene" id="TraesCS4A02G050600.1">
    <property type="protein sequence ID" value="TraesCS4A02G050600.1"/>
    <property type="gene ID" value="TraesCS4A02G050600"/>
</dbReference>
<accession>A0A341PHD9</accession>
<dbReference type="Gramene" id="TraesRN1D0100339000.1">
    <property type="protein sequence ID" value="TraesRN1D0100339000.1"/>
    <property type="gene ID" value="TraesRN1D0100339000"/>
</dbReference>
<proteinExistence type="predicted"/>